<dbReference type="EC" id="2.7.13.3" evidence="2"/>
<dbReference type="InterPro" id="IPR036890">
    <property type="entry name" value="HATPase_C_sf"/>
</dbReference>
<keyword evidence="3 6" id="KW-0808">Transferase</keyword>
<evidence type="ECO:0000313" key="6">
    <source>
        <dbReference type="EMBL" id="PFH03169.1"/>
    </source>
</evidence>
<name>A0AB36TGZ3_ACETH</name>
<feature type="domain" description="Histidine kinase" evidence="5">
    <location>
        <begin position="1"/>
        <end position="106"/>
    </location>
</feature>
<dbReference type="InterPro" id="IPR005467">
    <property type="entry name" value="His_kinase_dom"/>
</dbReference>
<proteinExistence type="predicted"/>
<keyword evidence="3 6" id="KW-0418">Kinase</keyword>
<organism evidence="6 7">
    <name type="scientific">Acetivibrio thermocellus AD2</name>
    <dbReference type="NCBI Taxonomy" id="1138384"/>
    <lineage>
        <taxon>Bacteria</taxon>
        <taxon>Bacillati</taxon>
        <taxon>Bacillota</taxon>
        <taxon>Clostridia</taxon>
        <taxon>Eubacteriales</taxon>
        <taxon>Oscillospiraceae</taxon>
        <taxon>Acetivibrio</taxon>
    </lineage>
</organism>
<keyword evidence="4" id="KW-0902">Two-component regulatory system</keyword>
<dbReference type="InterPro" id="IPR003594">
    <property type="entry name" value="HATPase_dom"/>
</dbReference>
<comment type="catalytic activity">
    <reaction evidence="1">
        <text>ATP + protein L-histidine = ADP + protein N-phospho-L-histidine.</text>
        <dbReference type="EC" id="2.7.13.3"/>
    </reaction>
</comment>
<accession>A0AB36TGZ3</accession>
<dbReference type="AlphaFoldDB" id="A0AB36TGZ3"/>
<dbReference type="Pfam" id="PF02518">
    <property type="entry name" value="HATPase_c"/>
    <property type="match status" value="1"/>
</dbReference>
<dbReference type="SUPFAM" id="SSF55874">
    <property type="entry name" value="ATPase domain of HSP90 chaperone/DNA topoisomerase II/histidine kinase"/>
    <property type="match status" value="1"/>
</dbReference>
<sequence length="188" mass="20988">MRDLSLHLMDIVQNSIDAKASKISILICADKKSDLLEIEVKDNGIGMDSDFLKEVVNPFTTTRDTRRVGLGIPLLKASAKRASGDLEITSEKLVGTTVKASFKISHIDRLPLGNLAQTMESLIVARPDIEYDLTLDNKKERFIFNSFEIKRRIGEVPLTHFEVLKWIGEYVNDGVKTIFGGILDEILG</sequence>
<protein>
    <recommendedName>
        <fullName evidence="2">histidine kinase</fullName>
        <ecNumber evidence="2">2.7.13.3</ecNumber>
    </recommendedName>
</protein>
<evidence type="ECO:0000256" key="4">
    <source>
        <dbReference type="ARBA" id="ARBA00023012"/>
    </source>
</evidence>
<evidence type="ECO:0000313" key="7">
    <source>
        <dbReference type="Proteomes" id="UP000223596"/>
    </source>
</evidence>
<dbReference type="GO" id="GO:0004673">
    <property type="term" value="F:protein histidine kinase activity"/>
    <property type="evidence" value="ECO:0007669"/>
    <property type="project" value="UniProtKB-EC"/>
</dbReference>
<dbReference type="PRINTS" id="PR00344">
    <property type="entry name" value="BCTRLSENSOR"/>
</dbReference>
<dbReference type="Proteomes" id="UP000223596">
    <property type="component" value="Unassembled WGS sequence"/>
</dbReference>
<dbReference type="GO" id="GO:0000160">
    <property type="term" value="P:phosphorelay signal transduction system"/>
    <property type="evidence" value="ECO:0007669"/>
    <property type="project" value="UniProtKB-KW"/>
</dbReference>
<dbReference type="PROSITE" id="PS50109">
    <property type="entry name" value="HIS_KIN"/>
    <property type="match status" value="1"/>
</dbReference>
<evidence type="ECO:0000256" key="2">
    <source>
        <dbReference type="ARBA" id="ARBA00012438"/>
    </source>
</evidence>
<dbReference type="InterPro" id="IPR004358">
    <property type="entry name" value="Sig_transdc_His_kin-like_C"/>
</dbReference>
<dbReference type="EMBL" id="PDBW01000001">
    <property type="protein sequence ID" value="PFH03169.1"/>
    <property type="molecule type" value="Genomic_DNA"/>
</dbReference>
<dbReference type="PANTHER" id="PTHR43065">
    <property type="entry name" value="SENSOR HISTIDINE KINASE"/>
    <property type="match status" value="1"/>
</dbReference>
<evidence type="ECO:0000259" key="5">
    <source>
        <dbReference type="PROSITE" id="PS50109"/>
    </source>
</evidence>
<dbReference type="SMART" id="SM00387">
    <property type="entry name" value="HATPase_c"/>
    <property type="match status" value="1"/>
</dbReference>
<comment type="caution">
    <text evidence="6">The sequence shown here is derived from an EMBL/GenBank/DDBJ whole genome shotgun (WGS) entry which is preliminary data.</text>
</comment>
<evidence type="ECO:0000256" key="1">
    <source>
        <dbReference type="ARBA" id="ARBA00000085"/>
    </source>
</evidence>
<dbReference type="Gene3D" id="3.30.565.10">
    <property type="entry name" value="Histidine kinase-like ATPase, C-terminal domain"/>
    <property type="match status" value="1"/>
</dbReference>
<reference evidence="6 7" key="1">
    <citation type="submission" date="2017-09" db="EMBL/GenBank/DDBJ databases">
        <title>Evaluation of Pacific Biosciences Sequencing Technology to Finishing C. thermocellum Genome Sequences.</title>
        <authorList>
            <person name="Brown S."/>
        </authorList>
    </citation>
    <scope>NUCLEOTIDE SEQUENCE [LARGE SCALE GENOMIC DNA]</scope>
    <source>
        <strain evidence="6 7">AD2</strain>
    </source>
</reference>
<gene>
    <name evidence="6" type="ORF">M972_111966</name>
</gene>
<evidence type="ECO:0000256" key="3">
    <source>
        <dbReference type="ARBA" id="ARBA00022777"/>
    </source>
</evidence>